<evidence type="ECO:0000313" key="9">
    <source>
        <dbReference type="Proteomes" id="UP000696413"/>
    </source>
</evidence>
<comment type="caution">
    <text evidence="8">The sequence shown here is derived from an EMBL/GenBank/DDBJ whole genome shotgun (WGS) entry which is preliminary data.</text>
</comment>
<organism evidence="8 9">
    <name type="scientific">Mycolicibacterium goodii</name>
    <name type="common">Mycobacterium goodii</name>
    <dbReference type="NCBI Taxonomy" id="134601"/>
    <lineage>
        <taxon>Bacteria</taxon>
        <taxon>Bacillati</taxon>
        <taxon>Actinomycetota</taxon>
        <taxon>Actinomycetes</taxon>
        <taxon>Mycobacteriales</taxon>
        <taxon>Mycobacteriaceae</taxon>
        <taxon>Mycolicibacterium</taxon>
    </lineage>
</organism>
<evidence type="ECO:0000256" key="5">
    <source>
        <dbReference type="ARBA" id="ARBA00023033"/>
    </source>
</evidence>
<dbReference type="PRINTS" id="PR00420">
    <property type="entry name" value="RNGMNOXGNASE"/>
</dbReference>
<evidence type="ECO:0000256" key="3">
    <source>
        <dbReference type="ARBA" id="ARBA00022827"/>
    </source>
</evidence>
<dbReference type="GO" id="GO:0004497">
    <property type="term" value="F:monooxygenase activity"/>
    <property type="evidence" value="ECO:0007669"/>
    <property type="project" value="UniProtKB-KW"/>
</dbReference>
<dbReference type="EMBL" id="JAHBOM010000006">
    <property type="protein sequence ID" value="MBU8823030.1"/>
    <property type="molecule type" value="Genomic_DNA"/>
</dbReference>
<sequence length="441" mass="47186">MQNTRPLRVAVVGAGIGGLTAAIAMRSRGVDVHVYEQASELKAVGAGVSIAPNGSRILTGLGLGDQLRALAGPISQYVFRSWQGEPIAGEPSTLSFGDPARTWFLHRGDFQRVLSDALPQGALTLGCGVTGVTERPDGVTVHFANGGSVDADLVVGADGIHSRLQGSVSTPAQPVSEGVMAYRGLIPAERLAGIALPGVLESSAMWMGPERSFLVYPVSAGRLLNVVAFAPTNLDVVESWTAPGDVAELAASYAGWDQAVLDIIAAMDNTFRWGIYDREPLTTWTSERVALLGDSAHAVVPHLGQGANQAIEDAITLAVLLEDCAPAQMRQRLDLYQDLRLARTRRVRTGAREAGLLYRTAGLAASVRAERINAIFEGIEVNTYDAERVARDRLAAQTSDETTMVTARWKSMTPPRRRSTSALIPNGEPPITLYHNERHRP</sequence>
<dbReference type="InterPro" id="IPR036188">
    <property type="entry name" value="FAD/NAD-bd_sf"/>
</dbReference>
<evidence type="ECO:0000256" key="2">
    <source>
        <dbReference type="ARBA" id="ARBA00022630"/>
    </source>
</evidence>
<feature type="region of interest" description="Disordered" evidence="6">
    <location>
        <begin position="405"/>
        <end position="441"/>
    </location>
</feature>
<dbReference type="Proteomes" id="UP000696413">
    <property type="component" value="Unassembled WGS sequence"/>
</dbReference>
<dbReference type="SUPFAM" id="SSF51905">
    <property type="entry name" value="FAD/NAD(P)-binding domain"/>
    <property type="match status" value="1"/>
</dbReference>
<dbReference type="InterPro" id="IPR050493">
    <property type="entry name" value="FAD-dep_Monooxygenase_BioMet"/>
</dbReference>
<evidence type="ECO:0000256" key="4">
    <source>
        <dbReference type="ARBA" id="ARBA00023002"/>
    </source>
</evidence>
<proteinExistence type="predicted"/>
<comment type="cofactor">
    <cofactor evidence="1">
        <name>FAD</name>
        <dbReference type="ChEBI" id="CHEBI:57692"/>
    </cofactor>
</comment>
<keyword evidence="9" id="KW-1185">Reference proteome</keyword>
<dbReference type="PANTHER" id="PTHR13789:SF318">
    <property type="entry name" value="GERANYLGERANYL DIPHOSPHATE REDUCTASE"/>
    <property type="match status" value="1"/>
</dbReference>
<evidence type="ECO:0000256" key="6">
    <source>
        <dbReference type="SAM" id="MobiDB-lite"/>
    </source>
</evidence>
<evidence type="ECO:0000256" key="1">
    <source>
        <dbReference type="ARBA" id="ARBA00001974"/>
    </source>
</evidence>
<keyword evidence="4" id="KW-0560">Oxidoreductase</keyword>
<accession>A0ABS6HM76</accession>
<dbReference type="InterPro" id="IPR002938">
    <property type="entry name" value="FAD-bd"/>
</dbReference>
<dbReference type="SUPFAM" id="SSF54373">
    <property type="entry name" value="FAD-linked reductases, C-terminal domain"/>
    <property type="match status" value="1"/>
</dbReference>
<keyword evidence="3" id="KW-0274">FAD</keyword>
<gene>
    <name evidence="8" type="ORF">KL859_09080</name>
</gene>
<dbReference type="RefSeq" id="WP_073678675.1">
    <property type="nucleotide sequence ID" value="NZ_JAHBOJ010000009.1"/>
</dbReference>
<keyword evidence="2" id="KW-0285">Flavoprotein</keyword>
<evidence type="ECO:0000313" key="8">
    <source>
        <dbReference type="EMBL" id="MBU8823030.1"/>
    </source>
</evidence>
<reference evidence="8 9" key="1">
    <citation type="submission" date="2021-05" db="EMBL/GenBank/DDBJ databases">
        <title>Draft Genome Sequences of Clinical Respiratory Isolates of Mycobacterium goodii Recovered in Ireland.</title>
        <authorList>
            <person name="Flanagan P.R."/>
            <person name="Mok S."/>
            <person name="Roycroft E."/>
            <person name="Rogers T.R."/>
            <person name="Fitzgibbon M."/>
        </authorList>
    </citation>
    <scope>NUCLEOTIDE SEQUENCE [LARGE SCALE GENOMIC DNA]</scope>
    <source>
        <strain evidence="8 9">14IE55</strain>
    </source>
</reference>
<dbReference type="Gene3D" id="3.50.50.60">
    <property type="entry name" value="FAD/NAD(P)-binding domain"/>
    <property type="match status" value="1"/>
</dbReference>
<keyword evidence="5 8" id="KW-0503">Monooxygenase</keyword>
<dbReference type="PANTHER" id="PTHR13789">
    <property type="entry name" value="MONOOXYGENASE"/>
    <property type="match status" value="1"/>
</dbReference>
<feature type="domain" description="FAD-binding" evidence="7">
    <location>
        <begin position="8"/>
        <end position="347"/>
    </location>
</feature>
<name>A0ABS6HM76_MYCGD</name>
<evidence type="ECO:0000259" key="7">
    <source>
        <dbReference type="Pfam" id="PF01494"/>
    </source>
</evidence>
<dbReference type="Pfam" id="PF01494">
    <property type="entry name" value="FAD_binding_3"/>
    <property type="match status" value="1"/>
</dbReference>
<protein>
    <submittedName>
        <fullName evidence="8">FAD-dependent monooxygenase</fullName>
    </submittedName>
</protein>